<comment type="caution">
    <text evidence="1">The sequence shown here is derived from an EMBL/GenBank/DDBJ whole genome shotgun (WGS) entry which is preliminary data.</text>
</comment>
<proteinExistence type="predicted"/>
<evidence type="ECO:0000313" key="1">
    <source>
        <dbReference type="EMBL" id="KAI8425976.1"/>
    </source>
</evidence>
<protein>
    <submittedName>
        <fullName evidence="1">Uncharacterized protein</fullName>
    </submittedName>
</protein>
<name>A0ACC0JP96_CHOFU</name>
<accession>A0ACC0JP96</accession>
<dbReference type="Proteomes" id="UP001064048">
    <property type="component" value="Chromosome 8"/>
</dbReference>
<organism evidence="1 2">
    <name type="scientific">Choristoneura fumiferana</name>
    <name type="common">Spruce budworm moth</name>
    <name type="synonym">Archips fumiferana</name>
    <dbReference type="NCBI Taxonomy" id="7141"/>
    <lineage>
        <taxon>Eukaryota</taxon>
        <taxon>Metazoa</taxon>
        <taxon>Ecdysozoa</taxon>
        <taxon>Arthropoda</taxon>
        <taxon>Hexapoda</taxon>
        <taxon>Insecta</taxon>
        <taxon>Pterygota</taxon>
        <taxon>Neoptera</taxon>
        <taxon>Endopterygota</taxon>
        <taxon>Lepidoptera</taxon>
        <taxon>Glossata</taxon>
        <taxon>Ditrysia</taxon>
        <taxon>Tortricoidea</taxon>
        <taxon>Tortricidae</taxon>
        <taxon>Tortricinae</taxon>
        <taxon>Choristoneura</taxon>
    </lineage>
</organism>
<dbReference type="EMBL" id="CM046108">
    <property type="protein sequence ID" value="KAI8425976.1"/>
    <property type="molecule type" value="Genomic_DNA"/>
</dbReference>
<gene>
    <name evidence="1" type="ORF">MSG28_004964</name>
</gene>
<sequence length="228" mass="25526">MESAKPRPRKPVKIPVRSEYVAKKKEEAATRVLPRLRTAGSVEVSHTPRTFPTPSRESAAAEEEAWLRNVTLARRATGFVSEDLRPEEQDPQWCKEKGDEFFRAGNFLGAISAYTHGISLSDRLPSLFANRAATHFALGNFNKCVSGLGFSCERLLVSPGADAASLRGQPAQPRQVHCAPRRRPRAPRYLNKAIDEMKAAARLLPDDEKIKKDVYDMERAWEQNPDSD</sequence>
<keyword evidence="2" id="KW-1185">Reference proteome</keyword>
<reference evidence="1 2" key="1">
    <citation type="journal article" date="2022" name="Genome Biol. Evol.">
        <title>The Spruce Budworm Genome: Reconstructing the Evolutionary History of Antifreeze Proteins.</title>
        <authorList>
            <person name="Beliveau C."/>
            <person name="Gagne P."/>
            <person name="Picq S."/>
            <person name="Vernygora O."/>
            <person name="Keeling C.I."/>
            <person name="Pinkney K."/>
            <person name="Doucet D."/>
            <person name="Wen F."/>
            <person name="Johnston J.S."/>
            <person name="Maaroufi H."/>
            <person name="Boyle B."/>
            <person name="Laroche J."/>
            <person name="Dewar K."/>
            <person name="Juretic N."/>
            <person name="Blackburn G."/>
            <person name="Nisole A."/>
            <person name="Brunet B."/>
            <person name="Brandao M."/>
            <person name="Lumley L."/>
            <person name="Duan J."/>
            <person name="Quan G."/>
            <person name="Lucarotti C.J."/>
            <person name="Roe A.D."/>
            <person name="Sperling F.A.H."/>
            <person name="Levesque R.C."/>
            <person name="Cusson M."/>
        </authorList>
    </citation>
    <scope>NUCLEOTIDE SEQUENCE [LARGE SCALE GENOMIC DNA]</scope>
    <source>
        <strain evidence="1">Glfc:IPQL:Cfum</strain>
    </source>
</reference>
<evidence type="ECO:0000313" key="2">
    <source>
        <dbReference type="Proteomes" id="UP001064048"/>
    </source>
</evidence>